<dbReference type="Pfam" id="PF00857">
    <property type="entry name" value="Isochorismatase"/>
    <property type="match status" value="1"/>
</dbReference>
<dbReference type="PANTHER" id="PTHR43540:SF1">
    <property type="entry name" value="ISOCHORISMATASE HYDROLASE"/>
    <property type="match status" value="1"/>
</dbReference>
<dbReference type="InterPro" id="IPR050272">
    <property type="entry name" value="Isochorismatase-like_hydrls"/>
</dbReference>
<dbReference type="SUPFAM" id="SSF52499">
    <property type="entry name" value="Isochorismatase-like hydrolases"/>
    <property type="match status" value="1"/>
</dbReference>
<dbReference type="RefSeq" id="WP_163287657.1">
    <property type="nucleotide sequence ID" value="NZ_JAAGWY010000001.1"/>
</dbReference>
<dbReference type="AlphaFoldDB" id="A0A6L9XT15"/>
<evidence type="ECO:0000313" key="3">
    <source>
        <dbReference type="EMBL" id="NEN04550.1"/>
    </source>
</evidence>
<dbReference type="CDD" id="cd01014">
    <property type="entry name" value="nicotinamidase_related"/>
    <property type="match status" value="1"/>
</dbReference>
<dbReference type="InterPro" id="IPR000868">
    <property type="entry name" value="Isochorismatase-like_dom"/>
</dbReference>
<name>A0A6L9XT15_9MICO</name>
<protein>
    <submittedName>
        <fullName evidence="3">Cysteine hydrolase</fullName>
    </submittedName>
</protein>
<evidence type="ECO:0000313" key="4">
    <source>
        <dbReference type="Proteomes" id="UP000474967"/>
    </source>
</evidence>
<proteinExistence type="predicted"/>
<dbReference type="EMBL" id="JAAGWY010000001">
    <property type="protein sequence ID" value="NEN04550.1"/>
    <property type="molecule type" value="Genomic_DNA"/>
</dbReference>
<accession>A0A6L9XT15</accession>
<keyword evidence="1 3" id="KW-0378">Hydrolase</keyword>
<sequence length="188" mass="19535">MSRLLVIVDIQNDYFPGGAYPLVGTQAAAERASALLAHFRASGEPIVHVQHVSDAPDATFMRPGTRGVEINEAVAPLADEPVVLKGSPNAFLGTDLEQRIRDATVDEVVVAGMMTSMCVDSTVRAAADLGFTVTVASDACAAPDLSFGDVRIAGDAVHAAFLAALDDGFATVTTVEALIAHAHEVSPH</sequence>
<keyword evidence="4" id="KW-1185">Reference proteome</keyword>
<organism evidence="3 4">
    <name type="scientific">Leifsonia tongyongensis</name>
    <dbReference type="NCBI Taxonomy" id="1268043"/>
    <lineage>
        <taxon>Bacteria</taxon>
        <taxon>Bacillati</taxon>
        <taxon>Actinomycetota</taxon>
        <taxon>Actinomycetes</taxon>
        <taxon>Micrococcales</taxon>
        <taxon>Microbacteriaceae</taxon>
        <taxon>Leifsonia</taxon>
    </lineage>
</organism>
<dbReference type="Gene3D" id="3.40.50.850">
    <property type="entry name" value="Isochorismatase-like"/>
    <property type="match status" value="1"/>
</dbReference>
<dbReference type="Proteomes" id="UP000474967">
    <property type="component" value="Unassembled WGS sequence"/>
</dbReference>
<dbReference type="InterPro" id="IPR036380">
    <property type="entry name" value="Isochorismatase-like_sf"/>
</dbReference>
<feature type="domain" description="Isochorismatase-like" evidence="2">
    <location>
        <begin position="4"/>
        <end position="176"/>
    </location>
</feature>
<evidence type="ECO:0000256" key="1">
    <source>
        <dbReference type="ARBA" id="ARBA00022801"/>
    </source>
</evidence>
<comment type="caution">
    <text evidence="3">The sequence shown here is derived from an EMBL/GenBank/DDBJ whole genome shotgun (WGS) entry which is preliminary data.</text>
</comment>
<reference evidence="3 4" key="1">
    <citation type="journal article" date="2014" name="J. Microbiol.">
        <title>Diaminobutyricibacter tongyongensis gen. nov., sp. nov. and Homoserinibacter gongjuensis gen. nov., sp. nov. belong to the family Microbacteriaceae.</title>
        <authorList>
            <person name="Kim S.J."/>
            <person name="Ahn J.H."/>
            <person name="Weon H.Y."/>
            <person name="Hamada M."/>
            <person name="Suzuki K."/>
            <person name="Kwon S.W."/>
        </authorList>
    </citation>
    <scope>NUCLEOTIDE SEQUENCE [LARGE SCALE GENOMIC DNA]</scope>
    <source>
        <strain evidence="3 4">NBRC 108724</strain>
    </source>
</reference>
<gene>
    <name evidence="3" type="ORF">G3T36_01565</name>
</gene>
<dbReference type="GO" id="GO:0016787">
    <property type="term" value="F:hydrolase activity"/>
    <property type="evidence" value="ECO:0007669"/>
    <property type="project" value="UniProtKB-KW"/>
</dbReference>
<evidence type="ECO:0000259" key="2">
    <source>
        <dbReference type="Pfam" id="PF00857"/>
    </source>
</evidence>
<dbReference type="PANTHER" id="PTHR43540">
    <property type="entry name" value="PEROXYUREIDOACRYLATE/UREIDOACRYLATE AMIDOHYDROLASE-RELATED"/>
    <property type="match status" value="1"/>
</dbReference>